<dbReference type="EMBL" id="JBANQN010000012">
    <property type="protein sequence ID" value="KAK6773121.1"/>
    <property type="molecule type" value="Genomic_DNA"/>
</dbReference>
<feature type="repeat" description="WD" evidence="7">
    <location>
        <begin position="317"/>
        <end position="351"/>
    </location>
</feature>
<dbReference type="PROSITE" id="PS50082">
    <property type="entry name" value="WD_REPEATS_2"/>
    <property type="match status" value="4"/>
</dbReference>
<keyword evidence="5" id="KW-0804">Transcription</keyword>
<evidence type="ECO:0000256" key="7">
    <source>
        <dbReference type="PROSITE-ProRule" id="PRU00221"/>
    </source>
</evidence>
<evidence type="ECO:0008006" key="11">
    <source>
        <dbReference type="Google" id="ProtNLM"/>
    </source>
</evidence>
<name>A0AAN8SW74_SOLBU</name>
<feature type="compositionally biased region" description="Basic and acidic residues" evidence="8">
    <location>
        <begin position="35"/>
        <end position="64"/>
    </location>
</feature>
<dbReference type="PROSITE" id="PS50294">
    <property type="entry name" value="WD_REPEATS_REGION"/>
    <property type="match status" value="4"/>
</dbReference>
<evidence type="ECO:0000256" key="1">
    <source>
        <dbReference type="ARBA" id="ARBA00004123"/>
    </source>
</evidence>
<dbReference type="CDD" id="cd00200">
    <property type="entry name" value="WD40"/>
    <property type="match status" value="1"/>
</dbReference>
<dbReference type="PANTHER" id="PTHR22846">
    <property type="entry name" value="WD40 REPEAT PROTEIN"/>
    <property type="match status" value="1"/>
</dbReference>
<dbReference type="GO" id="GO:0006357">
    <property type="term" value="P:regulation of transcription by RNA polymerase II"/>
    <property type="evidence" value="ECO:0007669"/>
    <property type="project" value="TreeGrafter"/>
</dbReference>
<dbReference type="Pfam" id="PF00400">
    <property type="entry name" value="WD40"/>
    <property type="match status" value="4"/>
</dbReference>
<feature type="region of interest" description="Disordered" evidence="8">
    <location>
        <begin position="35"/>
        <end position="67"/>
    </location>
</feature>
<dbReference type="InterPro" id="IPR001680">
    <property type="entry name" value="WD40_rpt"/>
</dbReference>
<protein>
    <recommendedName>
        <fullName evidence="11">Anaphase-promoting complex subunit 4 WD40 domain-containing protein</fullName>
    </recommendedName>
</protein>
<keyword evidence="10" id="KW-1185">Reference proteome</keyword>
<dbReference type="Proteomes" id="UP001371456">
    <property type="component" value="Unassembled WGS sequence"/>
</dbReference>
<evidence type="ECO:0000256" key="2">
    <source>
        <dbReference type="ARBA" id="ARBA00022574"/>
    </source>
</evidence>
<evidence type="ECO:0000256" key="5">
    <source>
        <dbReference type="ARBA" id="ARBA00023163"/>
    </source>
</evidence>
<dbReference type="InterPro" id="IPR036322">
    <property type="entry name" value="WD40_repeat_dom_sf"/>
</dbReference>
<dbReference type="GO" id="GO:0000118">
    <property type="term" value="C:histone deacetylase complex"/>
    <property type="evidence" value="ECO:0007669"/>
    <property type="project" value="TreeGrafter"/>
</dbReference>
<accession>A0AAN8SW74</accession>
<evidence type="ECO:0000313" key="10">
    <source>
        <dbReference type="Proteomes" id="UP001371456"/>
    </source>
</evidence>
<comment type="caution">
    <text evidence="9">The sequence shown here is derived from an EMBL/GenBank/DDBJ whole genome shotgun (WGS) entry which is preliminary data.</text>
</comment>
<keyword evidence="4" id="KW-0805">Transcription regulation</keyword>
<dbReference type="InterPro" id="IPR015943">
    <property type="entry name" value="WD40/YVTN_repeat-like_dom_sf"/>
</dbReference>
<feature type="repeat" description="WD" evidence="7">
    <location>
        <begin position="194"/>
        <end position="225"/>
    </location>
</feature>
<evidence type="ECO:0000256" key="8">
    <source>
        <dbReference type="SAM" id="MobiDB-lite"/>
    </source>
</evidence>
<organism evidence="9 10">
    <name type="scientific">Solanum bulbocastanum</name>
    <name type="common">Wild potato</name>
    <dbReference type="NCBI Taxonomy" id="147425"/>
    <lineage>
        <taxon>Eukaryota</taxon>
        <taxon>Viridiplantae</taxon>
        <taxon>Streptophyta</taxon>
        <taxon>Embryophyta</taxon>
        <taxon>Tracheophyta</taxon>
        <taxon>Spermatophyta</taxon>
        <taxon>Magnoliopsida</taxon>
        <taxon>eudicotyledons</taxon>
        <taxon>Gunneridae</taxon>
        <taxon>Pentapetalae</taxon>
        <taxon>asterids</taxon>
        <taxon>lamiids</taxon>
        <taxon>Solanales</taxon>
        <taxon>Solanaceae</taxon>
        <taxon>Solanoideae</taxon>
        <taxon>Solaneae</taxon>
        <taxon>Solanum</taxon>
    </lineage>
</organism>
<proteinExistence type="predicted"/>
<dbReference type="Gene3D" id="2.130.10.10">
    <property type="entry name" value="YVTN repeat-like/Quinoprotein amine dehydrogenase"/>
    <property type="match status" value="1"/>
</dbReference>
<evidence type="ECO:0000256" key="6">
    <source>
        <dbReference type="ARBA" id="ARBA00023242"/>
    </source>
</evidence>
<dbReference type="PANTHER" id="PTHR22846:SF66">
    <property type="entry name" value="ANAPHASE-PROMOTING COMPLEX SUBUNIT 4-LIKE WD40 DOMAIN-CONTAINING PROTEIN"/>
    <property type="match status" value="1"/>
</dbReference>
<reference evidence="9 10" key="1">
    <citation type="submission" date="2024-02" db="EMBL/GenBank/DDBJ databases">
        <title>de novo genome assembly of Solanum bulbocastanum strain 11H21.</title>
        <authorList>
            <person name="Hosaka A.J."/>
        </authorList>
    </citation>
    <scope>NUCLEOTIDE SEQUENCE [LARGE SCALE GENOMIC DNA]</scope>
    <source>
        <tissue evidence="9">Young leaves</tissue>
    </source>
</reference>
<keyword evidence="2 7" id="KW-0853">WD repeat</keyword>
<evidence type="ECO:0000256" key="4">
    <source>
        <dbReference type="ARBA" id="ARBA00023015"/>
    </source>
</evidence>
<dbReference type="GO" id="GO:0003714">
    <property type="term" value="F:transcription corepressor activity"/>
    <property type="evidence" value="ECO:0007669"/>
    <property type="project" value="InterPro"/>
</dbReference>
<dbReference type="PRINTS" id="PR00320">
    <property type="entry name" value="GPROTEINBRPT"/>
</dbReference>
<dbReference type="SMART" id="SM00320">
    <property type="entry name" value="WD40"/>
    <property type="match status" value="6"/>
</dbReference>
<evidence type="ECO:0000256" key="3">
    <source>
        <dbReference type="ARBA" id="ARBA00022737"/>
    </source>
</evidence>
<comment type="subcellular location">
    <subcellularLocation>
        <location evidence="1">Nucleus</location>
    </subcellularLocation>
</comment>
<sequence length="409" mass="45971">MQDDTDMDEDFRFLEPLDLITKNVSELQRMIKEKKEKVQKDKVNADNELDHEREPARDMEKEKNGNAGGNTFPLQLICSLYEHCEHEPDTFTYFCVGLVDTKFCFCCMIDLEPMDICTDSTSSPCEISSCDVMALEGHTSEVFVCAWSPKGSLLASGSGDSTARIWTIGDGPSNSTIQRMPPNVKVLKHLESRATEENNDVTTLDWNSKGTLLATGSYDGQARIWTRSGLFLKTLNKHEGTIFSLKWNKKGDYLLSGSTDRTAVVWSVKSGESKQQFNFNSGMLDVDWLDNNSFAVGSTDNKIYVCKVGENQPVKRFSGHKNEINAIKWDPSGSLLASCSEDTTVKIWSMKKDVCLLDFREHTKEINTIKWSPTGAGTSNPNKKLLLARYSIYFNQYICGGSIRFIAKR</sequence>
<keyword evidence="6" id="KW-0539">Nucleus</keyword>
<feature type="repeat" description="WD" evidence="7">
    <location>
        <begin position="235"/>
        <end position="276"/>
    </location>
</feature>
<keyword evidence="3" id="KW-0677">Repeat</keyword>
<dbReference type="InterPro" id="IPR045183">
    <property type="entry name" value="Ebi-like"/>
</dbReference>
<dbReference type="AlphaFoldDB" id="A0AAN8SW74"/>
<dbReference type="SUPFAM" id="SSF50978">
    <property type="entry name" value="WD40 repeat-like"/>
    <property type="match status" value="1"/>
</dbReference>
<dbReference type="InterPro" id="IPR020472">
    <property type="entry name" value="WD40_PAC1"/>
</dbReference>
<evidence type="ECO:0000313" key="9">
    <source>
        <dbReference type="EMBL" id="KAK6773121.1"/>
    </source>
</evidence>
<gene>
    <name evidence="9" type="ORF">RDI58_028359</name>
</gene>
<feature type="repeat" description="WD" evidence="7">
    <location>
        <begin position="135"/>
        <end position="176"/>
    </location>
</feature>
<dbReference type="FunFam" id="2.130.10.10:FF:000218">
    <property type="entry name" value="WD40 repeat-containing protein HOS15"/>
    <property type="match status" value="1"/>
</dbReference>